<dbReference type="Pfam" id="PF17921">
    <property type="entry name" value="Integrase_H2C2"/>
    <property type="match status" value="1"/>
</dbReference>
<feature type="domain" description="Integrase zinc-binding" evidence="1">
    <location>
        <begin position="59"/>
        <end position="115"/>
    </location>
</feature>
<feature type="non-terminal residue" evidence="2">
    <location>
        <position position="124"/>
    </location>
</feature>
<dbReference type="RefSeq" id="WP_269028690.1">
    <property type="nucleotide sequence ID" value="NZ_JANRML010000149.1"/>
</dbReference>
<evidence type="ECO:0000313" key="3">
    <source>
        <dbReference type="Proteomes" id="UP001071110"/>
    </source>
</evidence>
<protein>
    <recommendedName>
        <fullName evidence="1">Integrase zinc-binding domain-containing protein</fullName>
    </recommendedName>
</protein>
<organism evidence="2 3">
    <name type="scientific">Corynebacterium pilbarense</name>
    <dbReference type="NCBI Taxonomy" id="1288393"/>
    <lineage>
        <taxon>Bacteria</taxon>
        <taxon>Bacillati</taxon>
        <taxon>Actinomycetota</taxon>
        <taxon>Actinomycetes</taxon>
        <taxon>Mycobacteriales</taxon>
        <taxon>Corynebacteriaceae</taxon>
        <taxon>Corynebacterium</taxon>
    </lineage>
</organism>
<dbReference type="InterPro" id="IPR041588">
    <property type="entry name" value="Integrase_H2C2"/>
</dbReference>
<dbReference type="EMBL" id="JANRML010000149">
    <property type="protein sequence ID" value="MCZ2221997.1"/>
    <property type="molecule type" value="Genomic_DNA"/>
</dbReference>
<keyword evidence="3" id="KW-1185">Reference proteome</keyword>
<name>A0A9Q4NTC3_9CORY</name>
<reference evidence="2" key="1">
    <citation type="submission" date="2022-08" db="EMBL/GenBank/DDBJ databases">
        <title>Corynebacterium sp. nov., isolated from clinical breast specimens.</title>
        <authorList>
            <person name="Zhang T."/>
        </authorList>
    </citation>
    <scope>NUCLEOTIDE SEQUENCE</scope>
    <source>
        <strain evidence="2">CCUG 57942</strain>
    </source>
</reference>
<dbReference type="AlphaFoldDB" id="A0A9Q4NTC3"/>
<dbReference type="Gene3D" id="1.10.340.70">
    <property type="match status" value="1"/>
</dbReference>
<evidence type="ECO:0000313" key="2">
    <source>
        <dbReference type="EMBL" id="MCZ2221997.1"/>
    </source>
</evidence>
<accession>A0A9Q4NTC3</accession>
<dbReference type="Proteomes" id="UP001071110">
    <property type="component" value="Unassembled WGS sequence"/>
</dbReference>
<dbReference type="InterPro" id="IPR050951">
    <property type="entry name" value="Retrovirus_Pol_polyprotein"/>
</dbReference>
<dbReference type="PANTHER" id="PTHR37984">
    <property type="entry name" value="PROTEIN CBG26694"/>
    <property type="match status" value="1"/>
</dbReference>
<evidence type="ECO:0000259" key="1">
    <source>
        <dbReference type="Pfam" id="PF17921"/>
    </source>
</evidence>
<dbReference type="PANTHER" id="PTHR37984:SF5">
    <property type="entry name" value="PROTEIN NYNRIN-LIKE"/>
    <property type="match status" value="1"/>
</dbReference>
<proteinExistence type="predicted"/>
<gene>
    <name evidence="2" type="ORF">NUW87_11610</name>
</gene>
<comment type="caution">
    <text evidence="2">The sequence shown here is derived from an EMBL/GenBank/DDBJ whole genome shotgun (WGS) entry which is preliminary data.</text>
</comment>
<sequence>MYRTEIKDRILEAANADLQYRGLVAKLQQRERPQTKESYTLGTDGLLLYKNRVYVPNVQELKLAILKEMHNVTYARHPGYHKTVAAIKSHYFWPGMKREIIEYIARCMESQKVKAEHRHPAGLL</sequence>